<protein>
    <recommendedName>
        <fullName evidence="11">C3HC-type domain-containing protein</fullName>
    </recommendedName>
</protein>
<dbReference type="Pfam" id="PF08600">
    <property type="entry name" value="NuBaID_C"/>
    <property type="match status" value="1"/>
</dbReference>
<dbReference type="GO" id="GO:0005634">
    <property type="term" value="C:nucleus"/>
    <property type="evidence" value="ECO:0007669"/>
    <property type="project" value="UniProtKB-SubCell"/>
</dbReference>
<dbReference type="InterPro" id="IPR012935">
    <property type="entry name" value="NuBaID_N"/>
</dbReference>
<feature type="compositionally biased region" description="Polar residues" evidence="6">
    <location>
        <begin position="277"/>
        <end position="286"/>
    </location>
</feature>
<dbReference type="Pfam" id="PF07967">
    <property type="entry name" value="zf-C3HC"/>
    <property type="match status" value="1"/>
</dbReference>
<comment type="subcellular location">
    <subcellularLocation>
        <location evidence="1">Nucleus</location>
    </subcellularLocation>
</comment>
<dbReference type="InterPro" id="IPR013909">
    <property type="entry name" value="NuBaID_C"/>
</dbReference>
<reference evidence="9" key="2">
    <citation type="submission" date="2023-01" db="EMBL/GenBank/DDBJ databases">
        <authorList>
            <person name="Petersen C."/>
        </authorList>
    </citation>
    <scope>NUCLEOTIDE SEQUENCE</scope>
    <source>
        <strain evidence="9">IBT 17514</strain>
    </source>
</reference>
<proteinExistence type="predicted"/>
<keyword evidence="5" id="KW-0539">Nucleus</keyword>
<sequence length="456" mass="51303">MSSYEEMQKHIESHQKDVARILTEIYERGKINPLLPENQPKIARPPSPRHASRPLTKFIDELAKKHGLNLESPPAKLPPWSPMSRETFLQRLETYHGANQWPSKPAPINEVAWSKLGWICTADHTVTCVCECGGSVFVDIPDEGEIHGGEDEDQIARRIEVRDKLVETYKVQMLEAHGKYCLWRNMSSDDAIQHLQIYNNEAATWGVLDRYQNIMKIVDQLPAKDIIQTPDGFDSKTVIEILPEMWSEGLQNVLEASNVQEESGGTAPEPMEGIEESTPQQPAETPNSINEAALALAFLGWDYLDDGNAGILNCRACFQRLGLWLYKPKPNGDEPVCTSLDVGAEHMDYCPWINRESQSGGMPPGAPKLPSKCGWEMVTAACKARYEMELAYAEVMRPPVAGAPESESDSDLDSDDDEELDSDNDEELLKYQYHDEEWYSKMDRILAANDPENFAP</sequence>
<organism evidence="9 10">
    <name type="scientific">Penicillium malachiteum</name>
    <dbReference type="NCBI Taxonomy" id="1324776"/>
    <lineage>
        <taxon>Eukaryota</taxon>
        <taxon>Fungi</taxon>
        <taxon>Dikarya</taxon>
        <taxon>Ascomycota</taxon>
        <taxon>Pezizomycotina</taxon>
        <taxon>Eurotiomycetes</taxon>
        <taxon>Eurotiomycetidae</taxon>
        <taxon>Eurotiales</taxon>
        <taxon>Aspergillaceae</taxon>
        <taxon>Penicillium</taxon>
    </lineage>
</organism>
<evidence type="ECO:0000256" key="4">
    <source>
        <dbReference type="ARBA" id="ARBA00022833"/>
    </source>
</evidence>
<accession>A0AAD6HME2</accession>
<evidence type="ECO:0000256" key="6">
    <source>
        <dbReference type="SAM" id="MobiDB-lite"/>
    </source>
</evidence>
<keyword evidence="4" id="KW-0862">Zinc</keyword>
<feature type="domain" description="NuBaID C-terminal" evidence="8">
    <location>
        <begin position="293"/>
        <end position="388"/>
    </location>
</feature>
<evidence type="ECO:0000259" key="7">
    <source>
        <dbReference type="Pfam" id="PF07967"/>
    </source>
</evidence>
<feature type="region of interest" description="Disordered" evidence="6">
    <location>
        <begin position="258"/>
        <end position="286"/>
    </location>
</feature>
<dbReference type="PANTHER" id="PTHR15835:SF6">
    <property type="entry name" value="ZINC FINGER C3HC-TYPE PROTEIN 1"/>
    <property type="match status" value="1"/>
</dbReference>
<evidence type="ECO:0000259" key="8">
    <source>
        <dbReference type="Pfam" id="PF08600"/>
    </source>
</evidence>
<keyword evidence="10" id="KW-1185">Reference proteome</keyword>
<gene>
    <name evidence="9" type="ORF">N7493_005117</name>
</gene>
<dbReference type="PANTHER" id="PTHR15835">
    <property type="entry name" value="NUCLEAR-INTERACTING PARTNER OF ALK"/>
    <property type="match status" value="1"/>
</dbReference>
<dbReference type="AlphaFoldDB" id="A0AAD6HME2"/>
<name>A0AAD6HME2_9EURO</name>
<evidence type="ECO:0000256" key="1">
    <source>
        <dbReference type="ARBA" id="ARBA00004123"/>
    </source>
</evidence>
<comment type="caution">
    <text evidence="9">The sequence shown here is derived from an EMBL/GenBank/DDBJ whole genome shotgun (WGS) entry which is preliminary data.</text>
</comment>
<keyword evidence="3" id="KW-0863">Zinc-finger</keyword>
<evidence type="ECO:0000256" key="2">
    <source>
        <dbReference type="ARBA" id="ARBA00022723"/>
    </source>
</evidence>
<evidence type="ECO:0008006" key="11">
    <source>
        <dbReference type="Google" id="ProtNLM"/>
    </source>
</evidence>
<dbReference type="GO" id="GO:0008270">
    <property type="term" value="F:zinc ion binding"/>
    <property type="evidence" value="ECO:0007669"/>
    <property type="project" value="UniProtKB-KW"/>
</dbReference>
<evidence type="ECO:0000256" key="3">
    <source>
        <dbReference type="ARBA" id="ARBA00022771"/>
    </source>
</evidence>
<evidence type="ECO:0000313" key="10">
    <source>
        <dbReference type="Proteomes" id="UP001215712"/>
    </source>
</evidence>
<keyword evidence="2" id="KW-0479">Metal-binding</keyword>
<evidence type="ECO:0000256" key="5">
    <source>
        <dbReference type="ARBA" id="ARBA00023242"/>
    </source>
</evidence>
<dbReference type="EMBL" id="JAQJAN010000006">
    <property type="protein sequence ID" value="KAJ5727297.1"/>
    <property type="molecule type" value="Genomic_DNA"/>
</dbReference>
<feature type="region of interest" description="Disordered" evidence="6">
    <location>
        <begin position="399"/>
        <end position="429"/>
    </location>
</feature>
<evidence type="ECO:0000313" key="9">
    <source>
        <dbReference type="EMBL" id="KAJ5727297.1"/>
    </source>
</evidence>
<feature type="compositionally biased region" description="Acidic residues" evidence="6">
    <location>
        <begin position="406"/>
        <end position="426"/>
    </location>
</feature>
<feature type="domain" description="C3HC-type" evidence="7">
    <location>
        <begin position="82"/>
        <end position="224"/>
    </location>
</feature>
<dbReference type="Proteomes" id="UP001215712">
    <property type="component" value="Unassembled WGS sequence"/>
</dbReference>
<reference evidence="9" key="1">
    <citation type="journal article" date="2023" name="IMA Fungus">
        <title>Comparative genomic study of the Penicillium genus elucidates a diverse pangenome and 15 lateral gene transfer events.</title>
        <authorList>
            <person name="Petersen C."/>
            <person name="Sorensen T."/>
            <person name="Nielsen M.R."/>
            <person name="Sondergaard T.E."/>
            <person name="Sorensen J.L."/>
            <person name="Fitzpatrick D.A."/>
            <person name="Frisvad J.C."/>
            <person name="Nielsen K.L."/>
        </authorList>
    </citation>
    <scope>NUCLEOTIDE SEQUENCE</scope>
    <source>
        <strain evidence="9">IBT 17514</strain>
    </source>
</reference>